<organism evidence="1 2">
    <name type="scientific">Chitinophaga filiformis</name>
    <name type="common">Myxococcus filiformis</name>
    <name type="synonym">Flexibacter filiformis</name>
    <dbReference type="NCBI Taxonomy" id="104663"/>
    <lineage>
        <taxon>Bacteria</taxon>
        <taxon>Pseudomonadati</taxon>
        <taxon>Bacteroidota</taxon>
        <taxon>Chitinophagia</taxon>
        <taxon>Chitinophagales</taxon>
        <taxon>Chitinophagaceae</taxon>
        <taxon>Chitinophaga</taxon>
    </lineage>
</organism>
<reference evidence="1 2" key="1">
    <citation type="submission" date="2016-10" db="EMBL/GenBank/DDBJ databases">
        <authorList>
            <person name="de Groot N.N."/>
        </authorList>
    </citation>
    <scope>NUCLEOTIDE SEQUENCE [LARGE SCALE GENOMIC DNA]</scope>
    <source>
        <strain evidence="1 2">DSM 527</strain>
    </source>
</reference>
<dbReference type="STRING" id="104663.SAMN04488121_101146"/>
<protein>
    <submittedName>
        <fullName evidence="1">Uncharacterized protein</fullName>
    </submittedName>
</protein>
<dbReference type="Proteomes" id="UP000199045">
    <property type="component" value="Unassembled WGS sequence"/>
</dbReference>
<gene>
    <name evidence="1" type="ORF">SAMN04488121_101146</name>
</gene>
<dbReference type="EMBL" id="FNBN01000001">
    <property type="protein sequence ID" value="SDE91222.1"/>
    <property type="molecule type" value="Genomic_DNA"/>
</dbReference>
<dbReference type="AlphaFoldDB" id="A0A1G7GSV4"/>
<accession>A0A1G7GSV4</accession>
<evidence type="ECO:0000313" key="1">
    <source>
        <dbReference type="EMBL" id="SDE91222.1"/>
    </source>
</evidence>
<sequence>MIVYNIALEVPVFNMVLTSSYLIRCRLNMKKCVYAGRLLKPAVVAGLG</sequence>
<name>A0A1G7GSV4_CHIFI</name>
<proteinExistence type="predicted"/>
<evidence type="ECO:0000313" key="2">
    <source>
        <dbReference type="Proteomes" id="UP000199045"/>
    </source>
</evidence>